<dbReference type="GO" id="GO:0003677">
    <property type="term" value="F:DNA binding"/>
    <property type="evidence" value="ECO:0007669"/>
    <property type="project" value="InterPro"/>
</dbReference>
<dbReference type="GO" id="GO:0046872">
    <property type="term" value="F:metal ion binding"/>
    <property type="evidence" value="ECO:0007669"/>
    <property type="project" value="UniProtKB-KW"/>
</dbReference>
<name>A0A813EVN7_POLGL</name>
<sequence>GLRSVVVVEEGTLLSPDALGFFTQLEPVLHEDPTLWCVGAWNDAGLAPYVADVTALLRTDWHPGGFAWMLRSRDFLQELLPKWPEAEWPKFLRQNEVRKSRQCIIPEVSRCHPSGPASFPDESLLRRPERAAVDELQLPVLWNQELAVVDLGDVRRMLPGPYEQLLLQDWPGGEGLALSSELTKLRALATVEWGNWRLVLDDGPGSWARAAAYLRLWPNKDPVIRGSYRGALRLRWRGGVLHVIQIGSPLLKRARLTTSRKFHGKEFPRHPPLLRGPDVSITVGKVGESCDEACSAIDSTDGARGCREADLLFLNGCGAMRALLGMDACAECSASGVGQEQPSVVLSEAKASEESLAIGSCLWSANLAVPPSCEASHQRMARLCPCRPERALRNQSVLAASNRSIPRAMEPRGLVDATLPSERCGAAFGAGPVPPSRGRSSAGTSRRAASSAASSAAGGASPPPAAPVVEELRFYVVWKITSKPDLSGIWVSEGVAGWYRLKDRFPNKTYSPSTCHLRRVGDAVYFKVKVAGKVVFFRLDASCLRLERPALWKKVLALQPWPRVRDIISAYNGTETSAPIGDSSDELRPARAPPPVATSASKTTPGISQLLAGLTGVWPSMAGAGEVEDSSSEDEDGASGEEVAKRPEGRKKSGKEQKGKEEKQPDPLATILSAGLSGGNLSLQDILIARLLQDLNPKTAKKSIKKDSDGSGSGSDDDLDGSLLKKGLSHMRNLNRLKQRVKTRPRRIWRKFEDSVKEELGIGPGEPWTLRSWSRRINWDKFKGLRRCMEMQISVYELLKAGAADVARAQTVQNIKALHQSVLSGGDWTTAWLLTGLTDPTQRREFAGDEGEMSAITSYLGAMAELKKKLKPAHGKLGDSSGSEAGHVAEGGGAAAEGARWQRVFVSVKVRAFCRSDGPLRECPLDGARKRVSEVLKAVPVSKYCVPVRGLGIVDTNIACDIEPDNVAMPESAGAMDPSPFLTTEQLEVRNNMRQILKDREEWENAPLPCHKVPPDLELRMAARLLDTSMAVLVESALLPRTVGGRILVGGLFGVPKSSGKIRLIFDRRPQNFTEERVNWSLLPSAAQLGRIVLPKGKVLRGSGSDLSNYYYNIAHHPEWVVHNAVGRPLTGEFVIKYGGDPNRVYYTCFRVLGMGDLNAVCFGQVIHENLLKQAQALSEEHCMRYGKNTPPYDLLQGVYIDDFLVTLQVERSLAHVPGEVRGGVGTSGGPRQVRRECWALTRHVIKFGWVCKKIMQQLLGIFASLLVYRREFFSVFHSIYSFCDKLPDSGWMRLPGTIRDELRAAAMLLPFLESDLRRPVGNTIWATDATPTAGGATETTVPPDLAEVLYTYSEQRGEHVRLDWTGLELPSERLAAPAVEIDQLVEALSWHVTASYSFRETHHINLQEAKALAKEIRDLVEREECAPHRQLSFCDSRVCVGALSKGRSSSFKLNAILRSCIPMYLLGGIGLALIWVSTGSNPADHPSRFACLPPPKCPPGWAQRWFPGTPSDRYGLELFSGSCRLTSAFRALGLPVLDPVELSIVGDVFSDFVEQLILSHEIAWVWSCPPSGSFSTRRDLDLGGPLRPKGRPEGDSNNPVVALGNNLWLRSLFLVKLAWKKGAHFIIGHPEKSKAWELSWTRDFKREGKLRRLRERLHSAAYTVRLGSALQKVKSYLSSRGHRSLEQLASHPKQLDRILEEFVDSCYGEQESRQGTVEAILAVQRHCRVTRQALPCTWEACWSRRMLQPLQTRRPMPPSVLQAMVVVAFALGLSGTGRARTQWFVASVLWRVAFDGLLRPGEMLALTRQSVRLPDDLLSEDLPAVVIIESPKNRRHMGKRQFVLIKDLLTISWLRWICQHLKPAQRLFPGSRATMVKLFRLVNVILGLQDAGLTLASFRTGGATSHFQKEQNLGALQFSCRCAGTPVHYKHYLQKPVSLPLLLELPSATERCALCQAAFVK</sequence>
<evidence type="ECO:0000256" key="4">
    <source>
        <dbReference type="ARBA" id="ARBA00006492"/>
    </source>
</evidence>
<evidence type="ECO:0000256" key="2">
    <source>
        <dbReference type="ARBA" id="ARBA00004323"/>
    </source>
</evidence>
<evidence type="ECO:0000313" key="18">
    <source>
        <dbReference type="EMBL" id="CAE8602785.1"/>
    </source>
</evidence>
<dbReference type="PANTHER" id="PTHR10468:SF0">
    <property type="entry name" value="ALPHA-1,3-MANNOSYL-GLYCOPROTEIN 2-BETA-N-ACETYLGLUCOSAMINYLTRANSFERASE"/>
    <property type="match status" value="1"/>
</dbReference>
<keyword evidence="11" id="KW-0333">Golgi apparatus</keyword>
<keyword evidence="9" id="KW-0735">Signal-anchor</keyword>
<dbReference type="Gene3D" id="3.90.550.10">
    <property type="entry name" value="Spore Coat Polysaccharide Biosynthesis Protein SpsA, Chain A"/>
    <property type="match status" value="1"/>
</dbReference>
<dbReference type="UniPathway" id="UPA00378"/>
<feature type="compositionally biased region" description="Low complexity" evidence="17">
    <location>
        <begin position="436"/>
        <end position="460"/>
    </location>
</feature>
<feature type="non-terminal residue" evidence="18">
    <location>
        <position position="1962"/>
    </location>
</feature>
<evidence type="ECO:0000256" key="17">
    <source>
        <dbReference type="SAM" id="MobiDB-lite"/>
    </source>
</evidence>
<feature type="region of interest" description="Disordered" evidence="17">
    <location>
        <begin position="578"/>
        <end position="604"/>
    </location>
</feature>
<dbReference type="InterPro" id="IPR004139">
    <property type="entry name" value="Glyco_trans_13"/>
</dbReference>
<dbReference type="GO" id="GO:0000139">
    <property type="term" value="C:Golgi membrane"/>
    <property type="evidence" value="ECO:0007669"/>
    <property type="project" value="UniProtKB-SubCell"/>
</dbReference>
<dbReference type="SUPFAM" id="SSF56349">
    <property type="entry name" value="DNA breaking-rejoining enzymes"/>
    <property type="match status" value="1"/>
</dbReference>
<comment type="pathway">
    <text evidence="3">Protein modification; protein glycosylation.</text>
</comment>
<feature type="compositionally biased region" description="Basic and acidic residues" evidence="17">
    <location>
        <begin position="642"/>
        <end position="665"/>
    </location>
</feature>
<comment type="subcellular location">
    <subcellularLocation>
        <location evidence="2">Golgi apparatus membrane</location>
        <topology evidence="2">Single-pass type II membrane protein</topology>
    </subcellularLocation>
</comment>
<dbReference type="EMBL" id="CAJNNV010014649">
    <property type="protein sequence ID" value="CAE8602785.1"/>
    <property type="molecule type" value="Genomic_DNA"/>
</dbReference>
<keyword evidence="10" id="KW-1133">Transmembrane helix</keyword>
<feature type="compositionally biased region" description="Acidic residues" evidence="17">
    <location>
        <begin position="626"/>
        <end position="639"/>
    </location>
</feature>
<dbReference type="EC" id="2.4.1.101" evidence="14"/>
<evidence type="ECO:0000256" key="14">
    <source>
        <dbReference type="ARBA" id="ARBA00038949"/>
    </source>
</evidence>
<accession>A0A813EVN7</accession>
<proteinExistence type="inferred from homology"/>
<feature type="region of interest" description="Disordered" evidence="17">
    <location>
        <begin position="427"/>
        <end position="464"/>
    </location>
</feature>
<evidence type="ECO:0000313" key="19">
    <source>
        <dbReference type="Proteomes" id="UP000654075"/>
    </source>
</evidence>
<evidence type="ECO:0000256" key="1">
    <source>
        <dbReference type="ARBA" id="ARBA00001936"/>
    </source>
</evidence>
<keyword evidence="6" id="KW-0808">Transferase</keyword>
<evidence type="ECO:0000256" key="10">
    <source>
        <dbReference type="ARBA" id="ARBA00022989"/>
    </source>
</evidence>
<evidence type="ECO:0000256" key="12">
    <source>
        <dbReference type="ARBA" id="ARBA00023136"/>
    </source>
</evidence>
<comment type="caution">
    <text evidence="18">The sequence shown here is derived from an EMBL/GenBank/DDBJ whole genome shotgun (WGS) entry which is preliminary data.</text>
</comment>
<comment type="similarity">
    <text evidence="4">Belongs to the glycosyltransferase 13 family.</text>
</comment>
<evidence type="ECO:0000256" key="15">
    <source>
        <dbReference type="ARBA" id="ARBA00041712"/>
    </source>
</evidence>
<dbReference type="Proteomes" id="UP000654075">
    <property type="component" value="Unassembled WGS sequence"/>
</dbReference>
<evidence type="ECO:0000256" key="6">
    <source>
        <dbReference type="ARBA" id="ARBA00022679"/>
    </source>
</evidence>
<evidence type="ECO:0000256" key="13">
    <source>
        <dbReference type="ARBA" id="ARBA00023211"/>
    </source>
</evidence>
<dbReference type="PANTHER" id="PTHR10468">
    <property type="entry name" value="PROTEIN O-LINKED-MANNOSE BETA-1,2-N-ACETYLGLUCOSAMINYLTRANSFERASE 1/ALPHA-1,3-MANNOSYL-GLYCOPROTEIN 2-BETA-N-ACETYLGLUCOSAMINYLTRANSFERASE"/>
    <property type="match status" value="1"/>
</dbReference>
<feature type="region of interest" description="Disordered" evidence="17">
    <location>
        <begin position="700"/>
        <end position="723"/>
    </location>
</feature>
<dbReference type="Pfam" id="PF03071">
    <property type="entry name" value="GNT-I"/>
    <property type="match status" value="1"/>
</dbReference>
<evidence type="ECO:0000256" key="7">
    <source>
        <dbReference type="ARBA" id="ARBA00022692"/>
    </source>
</evidence>
<reference evidence="18" key="1">
    <citation type="submission" date="2021-02" db="EMBL/GenBank/DDBJ databases">
        <authorList>
            <person name="Dougan E. K."/>
            <person name="Rhodes N."/>
            <person name="Thang M."/>
            <person name="Chan C."/>
        </authorList>
    </citation>
    <scope>NUCLEOTIDE SEQUENCE</scope>
</reference>
<dbReference type="InterPro" id="IPR052261">
    <property type="entry name" value="Glycosyltransferase_13"/>
</dbReference>
<keyword evidence="12" id="KW-0472">Membrane</keyword>
<keyword evidence="5" id="KW-0328">Glycosyltransferase</keyword>
<dbReference type="InterPro" id="IPR029044">
    <property type="entry name" value="Nucleotide-diphossugar_trans"/>
</dbReference>
<dbReference type="InterPro" id="IPR011010">
    <property type="entry name" value="DNA_brk_join_enz"/>
</dbReference>
<evidence type="ECO:0000256" key="5">
    <source>
        <dbReference type="ARBA" id="ARBA00022676"/>
    </source>
</evidence>
<comment type="catalytic activity">
    <reaction evidence="16">
        <text>N(4)-(alpha-D-Man-(1-&gt;3)-[alpha-D-Man-(1-&gt;3)-[alpha-D-Man-(1-&gt;6)]-alpha-D-Man-(1-&gt;6)]-beta-D-Man-(1-&gt;4)-beta-D-GlcNAc-(1-&gt;4)-beta-D-GlcNAc)-L-asparaginyl-[protein] (N-glucan mannose isomer 5A1,2) + UDP-N-acetyl-alpha-D-glucosamine = N(4)-{beta-D-GlcNAc-(1-&gt;2)-alpha-D-Man-(1-&gt;3)-[alpha-D-Man-(1-&gt;3)-[alpha-D-Man-(1-&gt;6)]-alpha-D-Man-(1-&gt;6)]-beta-D-Man-(1-&gt;4)-beta-D-GlcNAc-(1-&gt;4)-beta-D-GlcNAc}-L-asparaginyl-[protein] + UDP + H(+)</text>
        <dbReference type="Rhea" id="RHEA:11456"/>
        <dbReference type="Rhea" id="RHEA-COMP:14367"/>
        <dbReference type="Rhea" id="RHEA-COMP:14368"/>
        <dbReference type="ChEBI" id="CHEBI:15378"/>
        <dbReference type="ChEBI" id="CHEBI:57705"/>
        <dbReference type="ChEBI" id="CHEBI:58223"/>
        <dbReference type="ChEBI" id="CHEBI:59087"/>
        <dbReference type="ChEBI" id="CHEBI:60625"/>
        <dbReference type="EC" id="2.4.1.101"/>
    </reaction>
</comment>
<evidence type="ECO:0000256" key="16">
    <source>
        <dbReference type="ARBA" id="ARBA00049421"/>
    </source>
</evidence>
<protein>
    <recommendedName>
        <fullName evidence="14">alpha-1,3-mannosyl-glycoprotein 2-beta-N-acetylglucosaminyltransferase</fullName>
        <ecNumber evidence="14">2.4.1.101</ecNumber>
    </recommendedName>
    <alternativeName>
        <fullName evidence="15">N-glycosyl-oligosaccharide-glycoprotein N-acetylglucosaminyltransferase I</fullName>
    </alternativeName>
</protein>
<evidence type="ECO:0000256" key="3">
    <source>
        <dbReference type="ARBA" id="ARBA00004922"/>
    </source>
</evidence>
<keyword evidence="19" id="KW-1185">Reference proteome</keyword>
<keyword evidence="8" id="KW-0479">Metal-binding</keyword>
<evidence type="ECO:0000256" key="11">
    <source>
        <dbReference type="ARBA" id="ARBA00023034"/>
    </source>
</evidence>
<evidence type="ECO:0000256" key="8">
    <source>
        <dbReference type="ARBA" id="ARBA00022723"/>
    </source>
</evidence>
<comment type="cofactor">
    <cofactor evidence="1">
        <name>Mn(2+)</name>
        <dbReference type="ChEBI" id="CHEBI:29035"/>
    </cofactor>
</comment>
<keyword evidence="7" id="KW-0812">Transmembrane</keyword>
<organism evidence="18 19">
    <name type="scientific">Polarella glacialis</name>
    <name type="common">Dinoflagellate</name>
    <dbReference type="NCBI Taxonomy" id="89957"/>
    <lineage>
        <taxon>Eukaryota</taxon>
        <taxon>Sar</taxon>
        <taxon>Alveolata</taxon>
        <taxon>Dinophyceae</taxon>
        <taxon>Suessiales</taxon>
        <taxon>Suessiaceae</taxon>
        <taxon>Polarella</taxon>
    </lineage>
</organism>
<gene>
    <name evidence="18" type="ORF">PGLA1383_LOCUS21021</name>
</gene>
<dbReference type="GO" id="GO:0003827">
    <property type="term" value="F:alpha-1,3-mannosylglycoprotein 2-beta-N-acetylglucosaminyltransferase activity"/>
    <property type="evidence" value="ECO:0007669"/>
    <property type="project" value="UniProtKB-EC"/>
</dbReference>
<evidence type="ECO:0000256" key="9">
    <source>
        <dbReference type="ARBA" id="ARBA00022968"/>
    </source>
</evidence>
<feature type="region of interest" description="Disordered" evidence="17">
    <location>
        <begin position="622"/>
        <end position="667"/>
    </location>
</feature>
<dbReference type="OrthoDB" id="440755at2759"/>
<keyword evidence="13" id="KW-0464">Manganese</keyword>